<feature type="compositionally biased region" description="Low complexity" evidence="12">
    <location>
        <begin position="1429"/>
        <end position="1443"/>
    </location>
</feature>
<evidence type="ECO:0000256" key="4">
    <source>
        <dbReference type="ARBA" id="ARBA00007434"/>
    </source>
</evidence>
<dbReference type="InterPro" id="IPR045129">
    <property type="entry name" value="RNF123/RKP/RSPRY1"/>
</dbReference>
<feature type="region of interest" description="Disordered" evidence="12">
    <location>
        <begin position="1002"/>
        <end position="1029"/>
    </location>
</feature>
<dbReference type="UniPathway" id="UPA00143"/>
<dbReference type="InterPro" id="IPR043136">
    <property type="entry name" value="B30.2/SPRY_sf"/>
</dbReference>
<comment type="catalytic activity">
    <reaction evidence="1">
        <text>S-ubiquitinyl-[E2 ubiquitin-conjugating enzyme]-L-cysteine + [acceptor protein]-L-lysine = [E2 ubiquitin-conjugating enzyme]-L-cysteine + N(6)-ubiquitinyl-[acceptor protein]-L-lysine.</text>
        <dbReference type="EC" id="2.3.2.27"/>
    </reaction>
</comment>
<feature type="domain" description="B30.2/SPRY" evidence="13">
    <location>
        <begin position="88"/>
        <end position="271"/>
    </location>
</feature>
<evidence type="ECO:0000256" key="11">
    <source>
        <dbReference type="ARBA" id="ARBA00022833"/>
    </source>
</evidence>
<dbReference type="PROSITE" id="PS50188">
    <property type="entry name" value="B302_SPRY"/>
    <property type="match status" value="1"/>
</dbReference>
<dbReference type="OrthoDB" id="258495at2759"/>
<dbReference type="SUPFAM" id="SSF49899">
    <property type="entry name" value="Concanavalin A-like lectins/glucanases"/>
    <property type="match status" value="1"/>
</dbReference>
<dbReference type="PROSITE" id="PS51698">
    <property type="entry name" value="U_BOX"/>
    <property type="match status" value="1"/>
</dbReference>
<evidence type="ECO:0000256" key="9">
    <source>
        <dbReference type="ARBA" id="ARBA00022771"/>
    </source>
</evidence>
<name>A0A250X514_9CHLO</name>
<evidence type="ECO:0000256" key="10">
    <source>
        <dbReference type="ARBA" id="ARBA00022786"/>
    </source>
</evidence>
<keyword evidence="6" id="KW-0963">Cytoplasm</keyword>
<dbReference type="InterPro" id="IPR003877">
    <property type="entry name" value="SPRY_dom"/>
</dbReference>
<dbReference type="InterPro" id="IPR013083">
    <property type="entry name" value="Znf_RING/FYVE/PHD"/>
</dbReference>
<feature type="compositionally biased region" description="Low complexity" evidence="12">
    <location>
        <begin position="730"/>
        <end position="741"/>
    </location>
</feature>
<accession>A0A250X514</accession>
<dbReference type="Proteomes" id="UP000232323">
    <property type="component" value="Unassembled WGS sequence"/>
</dbReference>
<evidence type="ECO:0000259" key="13">
    <source>
        <dbReference type="PROSITE" id="PS50188"/>
    </source>
</evidence>
<dbReference type="SMART" id="SM00449">
    <property type="entry name" value="SPRY"/>
    <property type="match status" value="1"/>
</dbReference>
<evidence type="ECO:0000256" key="12">
    <source>
        <dbReference type="SAM" id="MobiDB-lite"/>
    </source>
</evidence>
<evidence type="ECO:0000259" key="14">
    <source>
        <dbReference type="PROSITE" id="PS51698"/>
    </source>
</evidence>
<evidence type="ECO:0000256" key="5">
    <source>
        <dbReference type="ARBA" id="ARBA00012483"/>
    </source>
</evidence>
<dbReference type="PANTHER" id="PTHR13363:SF5">
    <property type="entry name" value="E3 UBIQUITIN-PROTEIN LIGASE RNF123"/>
    <property type="match status" value="1"/>
</dbReference>
<evidence type="ECO:0000256" key="6">
    <source>
        <dbReference type="ARBA" id="ARBA00022490"/>
    </source>
</evidence>
<comment type="subcellular location">
    <subcellularLocation>
        <location evidence="2">Cytoplasm</location>
    </subcellularLocation>
</comment>
<dbReference type="Gene3D" id="3.30.40.10">
    <property type="entry name" value="Zinc/RING finger domain, C3HC4 (zinc finger)"/>
    <property type="match status" value="1"/>
</dbReference>
<dbReference type="InterPro" id="IPR001870">
    <property type="entry name" value="B30.2/SPRY"/>
</dbReference>
<comment type="similarity">
    <text evidence="4">Belongs to the ubiquitin conjugation factor E4 family.</text>
</comment>
<keyword evidence="10" id="KW-0833">Ubl conjugation pathway</keyword>
<keyword evidence="16" id="KW-1185">Reference proteome</keyword>
<sequence>MGFTPEHSRGQSRGLADLLGHDFLGSTSLGSLASNMSYESYLKLSVCHVLDLCSPDILGQDVQEGIASALEQRLSQETQDSSSDVGTSSAVEGSNDSLIAGKIGPARVIIDRASSQGQLQFTQNDLAAESLNNFSSFRANACCFSGKWMYEVTIQTAWQPGIQQIGWATIQCPFTAEEGVGDAPDSYAYDGKRVRKWNVKSQVYGEAWSSGDVIGSLIDLDRGEITFYRNGVSLGVAFRNVRTMQPSMAYFPTVSLSYAERCELNFGARPFIYPVSGYHPLQQAPSAEQQAQVNYLLGCLERLARLASAGSTRGLPSFDSYWGVAEGDEEGEGDKVSENAMAGRLLNDAWEETQGSSASSQRHLSWDDTAVLAGSICQHLLPLLLPPAVHGNDSFCHTEYMVVCMDPDAFSHVMAILLEALSRRCVSAPMVSNDFPYSAAYPFLSLAACLASGVTAVREALLNHKSLYHVMESFMARKPPSSEDLKELLPVVWWPGCKDETASEAKMRDGIRAVAATKAKLEDGQYRLLMLLAGQPSDGDAGEDALIAFVRYLVQRNRGASRDVQPHGLSDANVLLSVWFSLLRLLHGVTDQVTNFPACEFFVKASQYGSMDPTNDLPRLGGLLSYLLRESPVPADDMARAVHAGPINSPPPSSPAPWLEVAGSTQTTRRDIGVERLIKRPAAAVELLHLSTMLYSYRGAGIVRQIYSLSQSLATNLAGLERVEQQLENPASTPSSSASTPEGGGMASLLGGEGGGGRSAAYLQEARNLLRLEVQTAVRCIRLLESTFFGGWKMGALLKQGAWISRALLSISQQAGPLLAYVPTCYPELVLDVLAAYRATETPFALPQELKFHGLVDIMQFVVTLTDDSRIRNPDTKEKLLAGATGMLESRGISAIVEEHPAVARRLVSAAVSMFDSSLWNPVSSVLAQVIRGFGFGALKPTAASRTTEESSDELLPPLPNCQVLLKQALHPSAPEFKGFCDRLFNTVNWAVTEGTSAAATVHEARRPAASPGSASLSTSVTPNRRTQVDEQQQVRKVVTTLELATTLLQLLEFLATNVPEAFLSPTCTLNLTRLMEVVPFVLGHFGAGPDARRLNELLETSQQQSGTPQAMMRLGTDRQYTIIHVIPDKPLYEKISKPQLLGPVVGTLLALWRADRGRGSSGPPSPAIVLALQQPTKRSKVGLSTSEEVVAAGSSRGGDCGVASVGEEVEEGGPAVVAAESPDMTAGSSAFEGKDVMMECEEEEEEEPVSHVSFMEALADATDERVKGDLAFLRALDWASGSLPDPCLIAEVEQFSELCDEVFSLQEASRNRSAAIRSAGGVGSSSIDIAGRNTAGGCSVEGSGEEIPEEFLDPITAVMMMDPVILPDSHVTVDRSTIERQLSIQGTDPFSRKELSMDMVRPNVELRTRIKAFLTDRGVGTPKGGGTPKKPSAIKSSPASSL</sequence>
<feature type="compositionally biased region" description="Low complexity" evidence="12">
    <location>
        <begin position="1008"/>
        <end position="1018"/>
    </location>
</feature>
<organism evidence="15 16">
    <name type="scientific">Chlamydomonas eustigma</name>
    <dbReference type="NCBI Taxonomy" id="1157962"/>
    <lineage>
        <taxon>Eukaryota</taxon>
        <taxon>Viridiplantae</taxon>
        <taxon>Chlorophyta</taxon>
        <taxon>core chlorophytes</taxon>
        <taxon>Chlorophyceae</taxon>
        <taxon>CS clade</taxon>
        <taxon>Chlamydomonadales</taxon>
        <taxon>Chlamydomonadaceae</taxon>
        <taxon>Chlamydomonas</taxon>
    </lineage>
</organism>
<dbReference type="PANTHER" id="PTHR13363">
    <property type="entry name" value="RING FINGER AND SRY DOMAIN-CONTAINING"/>
    <property type="match status" value="1"/>
</dbReference>
<dbReference type="EMBL" id="BEGY01000030">
    <property type="protein sequence ID" value="GAX78174.1"/>
    <property type="molecule type" value="Genomic_DNA"/>
</dbReference>
<keyword evidence="7" id="KW-0808">Transferase</keyword>
<dbReference type="Pfam" id="PF04564">
    <property type="entry name" value="U-box"/>
    <property type="match status" value="1"/>
</dbReference>
<reference evidence="15 16" key="1">
    <citation type="submission" date="2017-08" db="EMBL/GenBank/DDBJ databases">
        <title>Acidophilic green algal genome provides insights into adaptation to an acidic environment.</title>
        <authorList>
            <person name="Hirooka S."/>
            <person name="Hirose Y."/>
            <person name="Kanesaki Y."/>
            <person name="Higuchi S."/>
            <person name="Fujiwara T."/>
            <person name="Onuma R."/>
            <person name="Era A."/>
            <person name="Ohbayashi R."/>
            <person name="Uzuka A."/>
            <person name="Nozaki H."/>
            <person name="Yoshikawa H."/>
            <person name="Miyagishima S.Y."/>
        </authorList>
    </citation>
    <scope>NUCLEOTIDE SEQUENCE [LARGE SCALE GENOMIC DNA]</scope>
    <source>
        <strain evidence="15 16">NIES-2499</strain>
    </source>
</reference>
<dbReference type="SUPFAM" id="SSF57850">
    <property type="entry name" value="RING/U-box"/>
    <property type="match status" value="1"/>
</dbReference>
<feature type="region of interest" description="Disordered" evidence="12">
    <location>
        <begin position="1416"/>
        <end position="1443"/>
    </location>
</feature>
<evidence type="ECO:0000256" key="1">
    <source>
        <dbReference type="ARBA" id="ARBA00000900"/>
    </source>
</evidence>
<feature type="region of interest" description="Disordered" evidence="12">
    <location>
        <begin position="74"/>
        <end position="93"/>
    </location>
</feature>
<keyword evidence="8" id="KW-0479">Metal-binding</keyword>
<dbReference type="GO" id="GO:0061630">
    <property type="term" value="F:ubiquitin protein ligase activity"/>
    <property type="evidence" value="ECO:0007669"/>
    <property type="project" value="UniProtKB-EC"/>
</dbReference>
<dbReference type="Gene3D" id="2.60.120.920">
    <property type="match status" value="1"/>
</dbReference>
<dbReference type="GO" id="GO:0016567">
    <property type="term" value="P:protein ubiquitination"/>
    <property type="evidence" value="ECO:0007669"/>
    <property type="project" value="UniProtKB-UniPathway"/>
</dbReference>
<comment type="caution">
    <text evidence="15">The sequence shown here is derived from an EMBL/GenBank/DDBJ whole genome shotgun (WGS) entry which is preliminary data.</text>
</comment>
<dbReference type="InterPro" id="IPR057987">
    <property type="entry name" value="TPR_RNF123/RKP"/>
</dbReference>
<comment type="pathway">
    <text evidence="3">Protein modification; protein ubiquitination.</text>
</comment>
<evidence type="ECO:0000256" key="3">
    <source>
        <dbReference type="ARBA" id="ARBA00004906"/>
    </source>
</evidence>
<keyword evidence="9" id="KW-0863">Zinc-finger</keyword>
<feature type="compositionally biased region" description="Polar residues" evidence="12">
    <location>
        <begin position="1019"/>
        <end position="1029"/>
    </location>
</feature>
<evidence type="ECO:0000256" key="7">
    <source>
        <dbReference type="ARBA" id="ARBA00022679"/>
    </source>
</evidence>
<dbReference type="STRING" id="1157962.A0A250X514"/>
<evidence type="ECO:0000313" key="15">
    <source>
        <dbReference type="EMBL" id="GAX78174.1"/>
    </source>
</evidence>
<dbReference type="GO" id="GO:0051603">
    <property type="term" value="P:proteolysis involved in protein catabolic process"/>
    <property type="evidence" value="ECO:0007669"/>
    <property type="project" value="TreeGrafter"/>
</dbReference>
<dbReference type="InterPro" id="IPR013320">
    <property type="entry name" value="ConA-like_dom_sf"/>
</dbReference>
<evidence type="ECO:0000256" key="2">
    <source>
        <dbReference type="ARBA" id="ARBA00004496"/>
    </source>
</evidence>
<dbReference type="InterPro" id="IPR003613">
    <property type="entry name" value="Ubox_domain"/>
</dbReference>
<keyword evidence="11" id="KW-0862">Zinc</keyword>
<dbReference type="Pfam" id="PF00622">
    <property type="entry name" value="SPRY"/>
    <property type="match status" value="1"/>
</dbReference>
<feature type="region of interest" description="Disordered" evidence="12">
    <location>
        <begin position="726"/>
        <end position="750"/>
    </location>
</feature>
<feature type="domain" description="U-box" evidence="14">
    <location>
        <begin position="1347"/>
        <end position="1421"/>
    </location>
</feature>
<dbReference type="GO" id="GO:0005737">
    <property type="term" value="C:cytoplasm"/>
    <property type="evidence" value="ECO:0007669"/>
    <property type="project" value="UniProtKB-SubCell"/>
</dbReference>
<evidence type="ECO:0000313" key="16">
    <source>
        <dbReference type="Proteomes" id="UP000232323"/>
    </source>
</evidence>
<dbReference type="FunFam" id="3.30.40.10:FF:000055">
    <property type="entry name" value="Ubiquitin conjugation factor e4 a"/>
    <property type="match status" value="1"/>
</dbReference>
<protein>
    <recommendedName>
        <fullName evidence="5">RING-type E3 ubiquitin transferase</fullName>
        <ecNumber evidence="5">2.3.2.27</ecNumber>
    </recommendedName>
</protein>
<dbReference type="EC" id="2.3.2.27" evidence="5"/>
<proteinExistence type="inferred from homology"/>
<dbReference type="GO" id="GO:0008270">
    <property type="term" value="F:zinc ion binding"/>
    <property type="evidence" value="ECO:0007669"/>
    <property type="project" value="UniProtKB-KW"/>
</dbReference>
<gene>
    <name evidence="15" type="ORF">CEUSTIGMA_g5616.t1</name>
</gene>
<evidence type="ECO:0000256" key="8">
    <source>
        <dbReference type="ARBA" id="ARBA00022723"/>
    </source>
</evidence>
<dbReference type="Pfam" id="PF25576">
    <property type="entry name" value="TPR_RNF123"/>
    <property type="match status" value="1"/>
</dbReference>
<dbReference type="SMART" id="SM00504">
    <property type="entry name" value="Ubox"/>
    <property type="match status" value="1"/>
</dbReference>